<dbReference type="Proteomes" id="UP000295531">
    <property type="component" value="Unassembled WGS sequence"/>
</dbReference>
<dbReference type="Gene3D" id="3.30.1520.20">
    <property type="entry name" value="Exonuclease ExoI, domain 2"/>
    <property type="match status" value="1"/>
</dbReference>
<dbReference type="PANTHER" id="PTHR11046:SF11">
    <property type="entry name" value="EXODEOXYRIBONUCLEASE I"/>
    <property type="match status" value="1"/>
</dbReference>
<feature type="binding site" evidence="15">
    <location>
        <position position="192"/>
    </location>
    <ligand>
        <name>Mg(2+)</name>
        <dbReference type="ChEBI" id="CHEBI:18420"/>
        <label>2</label>
    </ligand>
</feature>
<keyword evidence="4 13" id="KW-0540">Nuclease</keyword>
<dbReference type="InterPro" id="IPR038649">
    <property type="entry name" value="EXOI_SH3_sf"/>
</dbReference>
<dbReference type="RefSeq" id="WP_243734416.1">
    <property type="nucleotide sequence ID" value="NZ_SNXI01000001.1"/>
</dbReference>
<dbReference type="GO" id="GO:0000175">
    <property type="term" value="F:3'-5'-RNA exonuclease activity"/>
    <property type="evidence" value="ECO:0007669"/>
    <property type="project" value="InterPro"/>
</dbReference>
<sequence>MQPHSDTKIKNDNQPTFYFHDYETWGANPHVDRPAQFAGIRTDAELKPVGRALKLYAQPTPDFLPNPEAVLVTGITPQLALNQGVNEADFSRAINEQFSQPNTTVIGYNNVRFDDEVTRTLFYRNFYDPYAYAWQNNNSRWDLIDVTRACYALRPEGITWPDNAEGRVSLRLEHLSKANNIDHGQAHDAMSDVYATIGLAQLIREKQPKLWQWAYKIRRKAALLDLFNWQQPQPLAHVSGFYGSDNRYLSAVLPIAFHPRQNNAVIVWDLRCDPSVLNELTVEQIIEYTYTSKHELAAKGLPQLGLQLINLSRCPFLAPINTISAEAADAAQLNVEQVNQRVQWLNQQASVRDKLTTVYEQEREFAAKDDVDLQIYQGFFSDQDRNNMAMIREANPHQLAGMQLNTADKRLPELLFRYRARNFPATLTDKELERWRQFCQQRMLAPPEGFLSAEAFMQRLEELAGQQNENTHNLRLLKSLYDYAASL</sequence>
<keyword evidence="8 13" id="KW-0269">Exonuclease</keyword>
<keyword evidence="11 13" id="KW-0234">DNA repair</keyword>
<dbReference type="InterPro" id="IPR036397">
    <property type="entry name" value="RNaseH_sf"/>
</dbReference>
<dbReference type="PROSITE" id="PS51785">
    <property type="entry name" value="EXOI_C"/>
    <property type="match status" value="1"/>
</dbReference>
<comment type="caution">
    <text evidence="18">The sequence shown here is derived from an EMBL/GenBank/DDBJ whole genome shotgun (WGS) entry which is preliminary data.</text>
</comment>
<evidence type="ECO:0000313" key="19">
    <source>
        <dbReference type="Proteomes" id="UP000295531"/>
    </source>
</evidence>
<protein>
    <recommendedName>
        <fullName evidence="3 13">Exodeoxyribonuclease I</fullName>
        <ecNumber evidence="2 13">3.1.11.1</ecNumber>
    </recommendedName>
</protein>
<dbReference type="Gene3D" id="3.30.420.10">
    <property type="entry name" value="Ribonuclease H-like superfamily/Ribonuclease H"/>
    <property type="match status" value="1"/>
</dbReference>
<dbReference type="GO" id="GO:0046872">
    <property type="term" value="F:metal ion binding"/>
    <property type="evidence" value="ECO:0007669"/>
    <property type="project" value="UniProtKB-KW"/>
</dbReference>
<evidence type="ECO:0000259" key="17">
    <source>
        <dbReference type="PROSITE" id="PS51785"/>
    </source>
</evidence>
<evidence type="ECO:0000256" key="6">
    <source>
        <dbReference type="ARBA" id="ARBA00022763"/>
    </source>
</evidence>
<dbReference type="SUPFAM" id="SSF53098">
    <property type="entry name" value="Ribonuclease H-like"/>
    <property type="match status" value="1"/>
</dbReference>
<keyword evidence="6 13" id="KW-0227">DNA damage</keyword>
<dbReference type="GO" id="GO:0003677">
    <property type="term" value="F:DNA binding"/>
    <property type="evidence" value="ECO:0007669"/>
    <property type="project" value="UniProtKB-KW"/>
</dbReference>
<dbReference type="InterPro" id="IPR058561">
    <property type="entry name" value="Exonuc_1_C"/>
</dbReference>
<dbReference type="InterPro" id="IPR034747">
    <property type="entry name" value="EXOI_SH3"/>
</dbReference>
<proteinExistence type="predicted"/>
<gene>
    <name evidence="18" type="ORF">DEU29_101360</name>
</gene>
<keyword evidence="5 15" id="KW-0479">Metal-binding</keyword>
<comment type="subunit">
    <text evidence="12">Monomer. Interacts with ssb (via C-terminus); this interaction stimulates the exonuclease activity by recruiting the enzyme to its substrate.</text>
</comment>
<feature type="domain" description="ExoI C-terminal" evidence="17">
    <location>
        <begin position="367"/>
        <end position="487"/>
    </location>
</feature>
<evidence type="ECO:0000256" key="14">
    <source>
        <dbReference type="PIRSR" id="PIRSR000977-1"/>
    </source>
</evidence>
<evidence type="ECO:0000256" key="3">
    <source>
        <dbReference type="ARBA" id="ARBA00019900"/>
    </source>
</evidence>
<evidence type="ECO:0000256" key="15">
    <source>
        <dbReference type="PIRSR" id="PIRSR000977-2"/>
    </source>
</evidence>
<dbReference type="GO" id="GO:0008310">
    <property type="term" value="F:single-stranded DNA 3'-5' DNA exonuclease activity"/>
    <property type="evidence" value="ECO:0007669"/>
    <property type="project" value="UniProtKB-EC"/>
</dbReference>
<evidence type="ECO:0000256" key="4">
    <source>
        <dbReference type="ARBA" id="ARBA00022722"/>
    </source>
</evidence>
<comment type="cofactor">
    <cofactor evidence="15">
        <name>Mg(2+)</name>
        <dbReference type="ChEBI" id="CHEBI:18420"/>
    </cofactor>
    <text evidence="15">Binds 2 Mg(2+) ions per monomer.</text>
</comment>
<dbReference type="InterPro" id="IPR012337">
    <property type="entry name" value="RNaseH-like_sf"/>
</dbReference>
<dbReference type="EC" id="3.1.11.1" evidence="2 13"/>
<accession>A0A4R6PQ04</accession>
<feature type="binding site" evidence="15">
    <location>
        <position position="23"/>
    </location>
    <ligand>
        <name>Mg(2+)</name>
        <dbReference type="ChEBI" id="CHEBI:18420"/>
        <label>2</label>
    </ligand>
</feature>
<dbReference type="AlphaFoldDB" id="A0A4R6PQ04"/>
<evidence type="ECO:0000256" key="5">
    <source>
        <dbReference type="ARBA" id="ARBA00022723"/>
    </source>
</evidence>
<evidence type="ECO:0000256" key="7">
    <source>
        <dbReference type="ARBA" id="ARBA00022801"/>
    </source>
</evidence>
<dbReference type="CDD" id="cd06138">
    <property type="entry name" value="ExoI_N"/>
    <property type="match status" value="1"/>
</dbReference>
<dbReference type="Pfam" id="PF26016">
    <property type="entry name" value="ExoI_C"/>
    <property type="match status" value="1"/>
</dbReference>
<feature type="binding site" evidence="15">
    <location>
        <position position="21"/>
    </location>
    <ligand>
        <name>Mg(2+)</name>
        <dbReference type="ChEBI" id="CHEBI:18420"/>
        <label>1</label>
    </ligand>
</feature>
<dbReference type="FunFam" id="1.20.1280.70:FF:000001">
    <property type="entry name" value="Exodeoxyribonuclease I"/>
    <property type="match status" value="1"/>
</dbReference>
<dbReference type="PANTHER" id="PTHR11046">
    <property type="entry name" value="OLIGORIBONUCLEASE, MITOCHONDRIAL"/>
    <property type="match status" value="1"/>
</dbReference>
<dbReference type="NCBIfam" id="NF008746">
    <property type="entry name" value="PRK11779.1"/>
    <property type="match status" value="1"/>
</dbReference>
<dbReference type="InterPro" id="IPR022894">
    <property type="entry name" value="Oligoribonuclease"/>
</dbReference>
<dbReference type="InterPro" id="IPR023607">
    <property type="entry name" value="Exodeoxyribonuclease_I"/>
</dbReference>
<dbReference type="PROSITE" id="PS51784">
    <property type="entry name" value="EXOI_SH3"/>
    <property type="match status" value="1"/>
</dbReference>
<feature type="binding site" evidence="14">
    <location>
        <position position="23"/>
    </location>
    <ligand>
        <name>substrate</name>
    </ligand>
</feature>
<evidence type="ECO:0000256" key="12">
    <source>
        <dbReference type="ARBA" id="ARBA00046792"/>
    </source>
</evidence>
<dbReference type="Pfam" id="PF00929">
    <property type="entry name" value="RNase_T"/>
    <property type="match status" value="1"/>
</dbReference>
<keyword evidence="7 13" id="KW-0378">Hydrolase</keyword>
<comment type="catalytic activity">
    <reaction evidence="1 13">
        <text>Exonucleolytic cleavage in the 3'- to 5'-direction to yield nucleoside 5'-phosphates.</text>
        <dbReference type="EC" id="3.1.11.1"/>
    </reaction>
</comment>
<dbReference type="EMBL" id="SNXI01000001">
    <property type="protein sequence ID" value="TDP40809.1"/>
    <property type="molecule type" value="Genomic_DNA"/>
</dbReference>
<evidence type="ECO:0000259" key="16">
    <source>
        <dbReference type="PROSITE" id="PS51784"/>
    </source>
</evidence>
<evidence type="ECO:0000256" key="2">
    <source>
        <dbReference type="ARBA" id="ARBA00012108"/>
    </source>
</evidence>
<dbReference type="GO" id="GO:0006281">
    <property type="term" value="P:DNA repair"/>
    <property type="evidence" value="ECO:0007669"/>
    <property type="project" value="UniProtKB-KW"/>
</dbReference>
<evidence type="ECO:0000256" key="9">
    <source>
        <dbReference type="ARBA" id="ARBA00022842"/>
    </source>
</evidence>
<dbReference type="PIRSF" id="PIRSF000977">
    <property type="entry name" value="Exodeoxyribonuclease_I"/>
    <property type="match status" value="1"/>
</dbReference>
<dbReference type="InterPro" id="IPR013620">
    <property type="entry name" value="Exonuc_1_SH3"/>
</dbReference>
<keyword evidence="10" id="KW-0238">DNA-binding</keyword>
<keyword evidence="19" id="KW-1185">Reference proteome</keyword>
<evidence type="ECO:0000256" key="8">
    <source>
        <dbReference type="ARBA" id="ARBA00022839"/>
    </source>
</evidence>
<name>A0A4R6PQ04_9GAMM</name>
<evidence type="ECO:0000256" key="11">
    <source>
        <dbReference type="ARBA" id="ARBA00023204"/>
    </source>
</evidence>
<dbReference type="FunFam" id="3.30.420.10:FF:000033">
    <property type="entry name" value="Exodeoxyribonuclease I"/>
    <property type="match status" value="1"/>
</dbReference>
<evidence type="ECO:0000256" key="10">
    <source>
        <dbReference type="ARBA" id="ARBA00023125"/>
    </source>
</evidence>
<organism evidence="18 19">
    <name type="scientific">Idiomarina aquatica</name>
    <dbReference type="NCBI Taxonomy" id="1327752"/>
    <lineage>
        <taxon>Bacteria</taxon>
        <taxon>Pseudomonadati</taxon>
        <taxon>Pseudomonadota</taxon>
        <taxon>Gammaproteobacteria</taxon>
        <taxon>Alteromonadales</taxon>
        <taxon>Idiomarinaceae</taxon>
        <taxon>Idiomarina</taxon>
    </lineage>
</organism>
<evidence type="ECO:0000256" key="1">
    <source>
        <dbReference type="ARBA" id="ARBA00000563"/>
    </source>
</evidence>
<feature type="domain" description="ExoI SH3-like" evidence="16">
    <location>
        <begin position="208"/>
        <end position="363"/>
    </location>
</feature>
<dbReference type="Gene3D" id="1.10.287.1240">
    <property type="match status" value="1"/>
</dbReference>
<dbReference type="Pfam" id="PF08411">
    <property type="entry name" value="ExoI_SH3"/>
    <property type="match status" value="1"/>
</dbReference>
<evidence type="ECO:0000256" key="13">
    <source>
        <dbReference type="PIRNR" id="PIRNR000977"/>
    </source>
</evidence>
<dbReference type="Gene3D" id="1.20.1280.70">
    <property type="entry name" value="Exonuclease ExoI, domain 3"/>
    <property type="match status" value="1"/>
</dbReference>
<feature type="binding site" evidence="14">
    <location>
        <position position="171"/>
    </location>
    <ligand>
        <name>substrate</name>
    </ligand>
</feature>
<evidence type="ECO:0000313" key="18">
    <source>
        <dbReference type="EMBL" id="TDP40809.1"/>
    </source>
</evidence>
<reference evidence="18 19" key="1">
    <citation type="submission" date="2019-03" db="EMBL/GenBank/DDBJ databases">
        <title>Freshwater and sediment microbial communities from various areas in North America, analyzing microbe dynamics in response to fracking.</title>
        <authorList>
            <person name="Lamendella R."/>
        </authorList>
    </citation>
    <scope>NUCLEOTIDE SEQUENCE [LARGE SCALE GENOMIC DNA]</scope>
    <source>
        <strain evidence="18 19">18_TX</strain>
    </source>
</reference>
<keyword evidence="9 15" id="KW-0460">Magnesium</keyword>
<dbReference type="InterPro" id="IPR013520">
    <property type="entry name" value="Ribonucl_H"/>
</dbReference>